<comment type="cofactor">
    <cofactor evidence="1">
        <name>pyridoxal 5'-phosphate</name>
        <dbReference type="ChEBI" id="CHEBI:597326"/>
    </cofactor>
</comment>
<evidence type="ECO:0000256" key="4">
    <source>
        <dbReference type="ARBA" id="ARBA00022898"/>
    </source>
</evidence>
<evidence type="ECO:0000256" key="3">
    <source>
        <dbReference type="ARBA" id="ARBA00011881"/>
    </source>
</evidence>
<protein>
    <submittedName>
        <fullName evidence="7">Low specificity L-threonine aldolase</fullName>
    </submittedName>
</protein>
<evidence type="ECO:0000256" key="2">
    <source>
        <dbReference type="ARBA" id="ARBA00006966"/>
    </source>
</evidence>
<dbReference type="GO" id="GO:0006520">
    <property type="term" value="P:amino acid metabolic process"/>
    <property type="evidence" value="ECO:0007669"/>
    <property type="project" value="InterPro"/>
</dbReference>
<dbReference type="Pfam" id="PF01212">
    <property type="entry name" value="Beta_elim_lyase"/>
    <property type="match status" value="1"/>
</dbReference>
<dbReference type="InterPro" id="IPR015422">
    <property type="entry name" value="PyrdxlP-dep_Trfase_small"/>
</dbReference>
<accession>A0A5J5I285</accession>
<dbReference type="SUPFAM" id="SSF53383">
    <property type="entry name" value="PLP-dependent transferases"/>
    <property type="match status" value="1"/>
</dbReference>
<dbReference type="InterPro" id="IPR015421">
    <property type="entry name" value="PyrdxlP-dep_Trfase_major"/>
</dbReference>
<dbReference type="EMBL" id="VYQA01000008">
    <property type="protein sequence ID" value="KAA9029324.1"/>
    <property type="molecule type" value="Genomic_DNA"/>
</dbReference>
<evidence type="ECO:0000313" key="8">
    <source>
        <dbReference type="Proteomes" id="UP000325933"/>
    </source>
</evidence>
<dbReference type="PANTHER" id="PTHR48097">
    <property type="entry name" value="L-THREONINE ALDOLASE-RELATED"/>
    <property type="match status" value="1"/>
</dbReference>
<dbReference type="Gene3D" id="3.90.1150.10">
    <property type="entry name" value="Aspartate Aminotransferase, domain 1"/>
    <property type="match status" value="1"/>
</dbReference>
<evidence type="ECO:0000313" key="7">
    <source>
        <dbReference type="EMBL" id="KAA9029324.1"/>
    </source>
</evidence>
<organism evidence="7 8">
    <name type="scientific">Sphingobium limneticum</name>
    <dbReference type="NCBI Taxonomy" id="1007511"/>
    <lineage>
        <taxon>Bacteria</taxon>
        <taxon>Pseudomonadati</taxon>
        <taxon>Pseudomonadota</taxon>
        <taxon>Alphaproteobacteria</taxon>
        <taxon>Sphingomonadales</taxon>
        <taxon>Sphingomonadaceae</taxon>
        <taxon>Sphingobium</taxon>
    </lineage>
</organism>
<dbReference type="InterPro" id="IPR015424">
    <property type="entry name" value="PyrdxlP-dep_Trfase"/>
</dbReference>
<dbReference type="Proteomes" id="UP000325933">
    <property type="component" value="Unassembled WGS sequence"/>
</dbReference>
<dbReference type="RefSeq" id="WP_150425895.1">
    <property type="nucleotide sequence ID" value="NZ_VYQA01000008.1"/>
</dbReference>
<dbReference type="InterPro" id="IPR001597">
    <property type="entry name" value="ArAA_b-elim_lyase/Thr_aldolase"/>
</dbReference>
<evidence type="ECO:0000313" key="9">
    <source>
        <dbReference type="Proteomes" id="UP000326364"/>
    </source>
</evidence>
<sequence>MHFFSDNATPLSPQIMAAIAGADRADHGYDGDGWSARLDGAFSDLFDTPVSALWVSTGTAANCIALATLCPPYGGVVCHEEAHIAVDECGAPGFFTHGATLMPLPGDGAKLTPGAVTDRLKTIRPDVHQVPARAISITNATEYGLTYSPDEVAALGDVAKANGLGFHMDGARFANAVAHLGCAPADVTWRAGLDALSFGCVKNGGMVGEALLFFGEAAPARAAEAKRWRKRSGHLFSKGRYLAAQILAMIEDDLWLANARAANGAAQTLAEGASGRLMHPVQANELFIRLTADEAARLRAQGFDFYDWGEGAARLVTNWSQDAHSVAPLADALRALDRE</sequence>
<keyword evidence="9" id="KW-1185">Reference proteome</keyword>
<evidence type="ECO:0000259" key="5">
    <source>
        <dbReference type="Pfam" id="PF01212"/>
    </source>
</evidence>
<dbReference type="Gene3D" id="3.40.640.10">
    <property type="entry name" value="Type I PLP-dependent aspartate aminotransferase-like (Major domain)"/>
    <property type="match status" value="1"/>
</dbReference>
<dbReference type="EMBL" id="VYQB01000010">
    <property type="protein sequence ID" value="KAA9015360.1"/>
    <property type="molecule type" value="Genomic_DNA"/>
</dbReference>
<dbReference type="GO" id="GO:0016829">
    <property type="term" value="F:lyase activity"/>
    <property type="evidence" value="ECO:0007669"/>
    <property type="project" value="InterPro"/>
</dbReference>
<comment type="subunit">
    <text evidence="3">Homotetramer.</text>
</comment>
<feature type="domain" description="Aromatic amino acid beta-eliminating lyase/threonine aldolase" evidence="5">
    <location>
        <begin position="3"/>
        <end position="289"/>
    </location>
</feature>
<comment type="caution">
    <text evidence="7">The sequence shown here is derived from an EMBL/GenBank/DDBJ whole genome shotgun (WGS) entry which is preliminary data.</text>
</comment>
<dbReference type="Proteomes" id="UP000326364">
    <property type="component" value="Unassembled WGS sequence"/>
</dbReference>
<name>A0A5J5I285_9SPHN</name>
<keyword evidence="4" id="KW-0663">Pyridoxal phosphate</keyword>
<gene>
    <name evidence="7" type="ORF">F4U95_12405</name>
    <name evidence="6" type="ORF">F4U96_14235</name>
</gene>
<comment type="similarity">
    <text evidence="2">Belongs to the threonine aldolase family.</text>
</comment>
<evidence type="ECO:0000256" key="1">
    <source>
        <dbReference type="ARBA" id="ARBA00001933"/>
    </source>
</evidence>
<dbReference type="AlphaFoldDB" id="A0A5J5I285"/>
<dbReference type="PANTHER" id="PTHR48097:SF5">
    <property type="entry name" value="LOW SPECIFICITY L-THREONINE ALDOLASE"/>
    <property type="match status" value="1"/>
</dbReference>
<evidence type="ECO:0000313" key="6">
    <source>
        <dbReference type="EMBL" id="KAA9015360.1"/>
    </source>
</evidence>
<reference evidence="8 9" key="1">
    <citation type="submission" date="2019-09" db="EMBL/GenBank/DDBJ databases">
        <authorList>
            <person name="Feng G."/>
        </authorList>
    </citation>
    <scope>NUCLEOTIDE SEQUENCE [LARGE SCALE GENOMIC DNA]</scope>
    <source>
        <strain evidence="7 8">KACC 19283</strain>
        <strain evidence="6 9">KACC 19284</strain>
    </source>
</reference>
<proteinExistence type="inferred from homology"/>